<gene>
    <name evidence="1" type="ORF">DEBURN_LOCUS10031</name>
</gene>
<organism evidence="1 2">
    <name type="scientific">Diversispora eburnea</name>
    <dbReference type="NCBI Taxonomy" id="1213867"/>
    <lineage>
        <taxon>Eukaryota</taxon>
        <taxon>Fungi</taxon>
        <taxon>Fungi incertae sedis</taxon>
        <taxon>Mucoromycota</taxon>
        <taxon>Glomeromycotina</taxon>
        <taxon>Glomeromycetes</taxon>
        <taxon>Diversisporales</taxon>
        <taxon>Diversisporaceae</taxon>
        <taxon>Diversispora</taxon>
    </lineage>
</organism>
<keyword evidence="2" id="KW-1185">Reference proteome</keyword>
<evidence type="ECO:0000313" key="2">
    <source>
        <dbReference type="Proteomes" id="UP000789706"/>
    </source>
</evidence>
<evidence type="ECO:0000313" key="1">
    <source>
        <dbReference type="EMBL" id="CAG8612415.1"/>
    </source>
</evidence>
<comment type="caution">
    <text evidence="1">The sequence shown here is derived from an EMBL/GenBank/DDBJ whole genome shotgun (WGS) entry which is preliminary data.</text>
</comment>
<dbReference type="AlphaFoldDB" id="A0A9N9CRF3"/>
<protein>
    <submittedName>
        <fullName evidence="1">9309_t:CDS:1</fullName>
    </submittedName>
</protein>
<feature type="non-terminal residue" evidence="1">
    <location>
        <position position="87"/>
    </location>
</feature>
<accession>A0A9N9CRF3</accession>
<sequence length="87" mass="9993">MEELLRRIEAEGHAYLDFTKVQIFVNGLYPEYCIHVSTLTLANFPDAYSRAKVYETNLIIVNLLALTNLIEAAIYKLTKVRNVIMSQ</sequence>
<reference evidence="1" key="1">
    <citation type="submission" date="2021-06" db="EMBL/GenBank/DDBJ databases">
        <authorList>
            <person name="Kallberg Y."/>
            <person name="Tangrot J."/>
            <person name="Rosling A."/>
        </authorList>
    </citation>
    <scope>NUCLEOTIDE SEQUENCE</scope>
    <source>
        <strain evidence="1">AZ414A</strain>
    </source>
</reference>
<dbReference type="Proteomes" id="UP000789706">
    <property type="component" value="Unassembled WGS sequence"/>
</dbReference>
<dbReference type="EMBL" id="CAJVPK010002408">
    <property type="protein sequence ID" value="CAG8612415.1"/>
    <property type="molecule type" value="Genomic_DNA"/>
</dbReference>
<name>A0A9N9CRF3_9GLOM</name>
<proteinExistence type="predicted"/>